<evidence type="ECO:0000313" key="2">
    <source>
        <dbReference type="Proteomes" id="UP000041254"/>
    </source>
</evidence>
<dbReference type="Proteomes" id="UP000041254">
    <property type="component" value="Unassembled WGS sequence"/>
</dbReference>
<keyword evidence="2" id="KW-1185">Reference proteome</keyword>
<reference evidence="1 2" key="1">
    <citation type="submission" date="2014-11" db="EMBL/GenBank/DDBJ databases">
        <authorList>
            <person name="Zhu J."/>
            <person name="Qi W."/>
            <person name="Song R."/>
        </authorList>
    </citation>
    <scope>NUCLEOTIDE SEQUENCE [LARGE SCALE GENOMIC DNA]</scope>
</reference>
<organism evidence="1 2">
    <name type="scientific">Vitrella brassicaformis (strain CCMP3155)</name>
    <dbReference type="NCBI Taxonomy" id="1169540"/>
    <lineage>
        <taxon>Eukaryota</taxon>
        <taxon>Sar</taxon>
        <taxon>Alveolata</taxon>
        <taxon>Colpodellida</taxon>
        <taxon>Vitrellaceae</taxon>
        <taxon>Vitrella</taxon>
    </lineage>
</organism>
<dbReference type="AlphaFoldDB" id="A0A0G4EE89"/>
<gene>
    <name evidence="1" type="ORF">Vbra_4870</name>
</gene>
<protein>
    <submittedName>
        <fullName evidence="1">Uncharacterized protein</fullName>
    </submittedName>
</protein>
<dbReference type="EMBL" id="CDMY01000182">
    <property type="protein sequence ID" value="CEL93659.1"/>
    <property type="molecule type" value="Genomic_DNA"/>
</dbReference>
<evidence type="ECO:0000313" key="1">
    <source>
        <dbReference type="EMBL" id="CEL93659.1"/>
    </source>
</evidence>
<dbReference type="VEuPathDB" id="CryptoDB:Vbra_4870"/>
<accession>A0A0G4EE89</accession>
<name>A0A0G4EE89_VITBC</name>
<proteinExistence type="predicted"/>
<dbReference type="InParanoid" id="A0A0G4EE89"/>
<sequence length="66" mass="7485">MGMMTEGNFVCLNCVKVKLIQELQTISASNATKDLCENKTMQQLMQEYYNEDNNGAALMQALFSVW</sequence>